<evidence type="ECO:0000313" key="3">
    <source>
        <dbReference type="Proteomes" id="UP001497382"/>
    </source>
</evidence>
<comment type="caution">
    <text evidence="2">The sequence shown here is derived from an EMBL/GenBank/DDBJ whole genome shotgun (WGS) entry which is preliminary data.</text>
</comment>
<dbReference type="Proteomes" id="UP001497382">
    <property type="component" value="Unassembled WGS sequence"/>
</dbReference>
<feature type="compositionally biased region" description="Low complexity" evidence="1">
    <location>
        <begin position="229"/>
        <end position="244"/>
    </location>
</feature>
<feature type="region of interest" description="Disordered" evidence="1">
    <location>
        <begin position="60"/>
        <end position="119"/>
    </location>
</feature>
<organism evidence="2 3">
    <name type="scientific">Larinioides sclopetarius</name>
    <dbReference type="NCBI Taxonomy" id="280406"/>
    <lineage>
        <taxon>Eukaryota</taxon>
        <taxon>Metazoa</taxon>
        <taxon>Ecdysozoa</taxon>
        <taxon>Arthropoda</taxon>
        <taxon>Chelicerata</taxon>
        <taxon>Arachnida</taxon>
        <taxon>Araneae</taxon>
        <taxon>Araneomorphae</taxon>
        <taxon>Entelegynae</taxon>
        <taxon>Araneoidea</taxon>
        <taxon>Araneidae</taxon>
        <taxon>Larinioides</taxon>
    </lineage>
</organism>
<dbReference type="AlphaFoldDB" id="A0AAV2BZ55"/>
<evidence type="ECO:0000313" key="2">
    <source>
        <dbReference type="EMBL" id="CAL1301032.1"/>
    </source>
</evidence>
<sequence length="297" mass="32622">MPHSQSYPVTKVQVSLPQPHLSYSGRPRNHLLCSGCKVCVRRGRGVRPLLPRLRLPARETEALPGGSRPLRGPRAHRQERFSASVSVPGTVGHRDREPILLPPAPEKPLPGGGLARRTLPNLPSAARGAAPELLAGEPDHPEPLLLRRLLAGRGVHQAGQLRVRGEGRALQPLLRPEAGTDRGLETSFHRTHTDSHCGILRPRLLARPLLRKGRPRRGPVVERHPLPSQGVLPPVLPRLQVRPGELPAADGGRQTAEGPQRKQPHRRVLRGDAERLFPVEQRQICDAVRSGLTLRTK</sequence>
<gene>
    <name evidence="2" type="ORF">LARSCL_LOCUS22272</name>
</gene>
<protein>
    <submittedName>
        <fullName evidence="2">Uncharacterized protein</fullName>
    </submittedName>
</protein>
<reference evidence="2 3" key="1">
    <citation type="submission" date="2024-04" db="EMBL/GenBank/DDBJ databases">
        <authorList>
            <person name="Rising A."/>
            <person name="Reimegard J."/>
            <person name="Sonavane S."/>
            <person name="Akerstrom W."/>
            <person name="Nylinder S."/>
            <person name="Hedman E."/>
            <person name="Kallberg Y."/>
        </authorList>
    </citation>
    <scope>NUCLEOTIDE SEQUENCE [LARGE SCALE GENOMIC DNA]</scope>
</reference>
<dbReference type="EMBL" id="CAXIEN010000610">
    <property type="protein sequence ID" value="CAL1301032.1"/>
    <property type="molecule type" value="Genomic_DNA"/>
</dbReference>
<proteinExistence type="predicted"/>
<name>A0AAV2BZ55_9ARAC</name>
<accession>A0AAV2BZ55</accession>
<keyword evidence="3" id="KW-1185">Reference proteome</keyword>
<evidence type="ECO:0000256" key="1">
    <source>
        <dbReference type="SAM" id="MobiDB-lite"/>
    </source>
</evidence>
<feature type="region of interest" description="Disordered" evidence="1">
    <location>
        <begin position="211"/>
        <end position="273"/>
    </location>
</feature>